<dbReference type="Pfam" id="PF20169">
    <property type="entry name" value="DUF6537"/>
    <property type="match status" value="1"/>
</dbReference>
<dbReference type="Gene3D" id="3.40.920.10">
    <property type="entry name" value="Pyruvate-ferredoxin oxidoreductase, PFOR, domain III"/>
    <property type="match status" value="1"/>
</dbReference>
<comment type="caution">
    <text evidence="5">The sequence shown here is derived from an EMBL/GenBank/DDBJ whole genome shotgun (WGS) entry which is preliminary data.</text>
</comment>
<keyword evidence="1" id="KW-0560">Oxidoreductase</keyword>
<dbReference type="Proteomes" id="UP000236173">
    <property type="component" value="Unassembled WGS sequence"/>
</dbReference>
<reference evidence="6" key="1">
    <citation type="submission" date="2017-09" db="EMBL/GenBank/DDBJ databases">
        <title>Metaegenomics of thermophilic ammonia-oxidizing enrichment culture.</title>
        <authorList>
            <person name="Kato S."/>
            <person name="Suzuki K."/>
        </authorList>
    </citation>
    <scope>NUCLEOTIDE SEQUENCE [LARGE SCALE GENOMIC DNA]</scope>
</reference>
<dbReference type="InterPro" id="IPR002869">
    <property type="entry name" value="Pyrv_flavodox_OxRed_cen"/>
</dbReference>
<dbReference type="AlphaFoldDB" id="A0A2H5XAI3"/>
<dbReference type="InterPro" id="IPR052198">
    <property type="entry name" value="IorB_Oxidoreductase"/>
</dbReference>
<dbReference type="InterPro" id="IPR019752">
    <property type="entry name" value="Pyrv/ketoisovalerate_OxRed_cat"/>
</dbReference>
<accession>A0A2H5XAI3</accession>
<sequence>MAKVQTPITVLVAAVGGQGGQLFSQWLFDAAREGGYYPVGVGLPGLSQREGATVYYLEFFADAAETMLFSPFPEKGRVQVLVGLELLELLRAVRDGYLADDGAIVGSTHRVLTTEEKLPLKGSFMTAEQALPFLQQQARRCIAFDAVQAAALAGLSERAANAILFGALAASGVLPFPPEAFRHAVERYGVAVAFNVRAFEFGLRYRDWLPQLRAVDDAAVQEWATLPEPQLPAEVQRTMERLGVDDELAAVLWHAARWLCHYQDARYFARYLEGIQAVYERDRKWEANFLVTKEAARILALRMAYEDAVRVAQLKTQRQRFERLRCEHRIGDETVYRVVDFFSPDWDELTGLLPFGGTRDEGQGAWDKEDSELPPLPSQDEELRRPALQLRVETSSLTGYLLLKVLQWLKPLRPYSRRFRREWAAIAAWLEAVRQALERDYDLAFLIARSGEMVRGYGRTRRKTLAAWRAFMAFLAALERRGLALRDVVALGEQFLALTMSGPQGTAKAWQFAAERLAALDNEPTSGVPPGCRGLRPRPTPQ</sequence>
<organism evidence="5 6">
    <name type="scientific">Candidatus Fervidibacter japonicus</name>
    <dbReference type="NCBI Taxonomy" id="2035412"/>
    <lineage>
        <taxon>Bacteria</taxon>
        <taxon>Candidatus Fervidibacterota</taxon>
        <taxon>Candidatus Fervidibacter</taxon>
    </lineage>
</organism>
<evidence type="ECO:0000259" key="4">
    <source>
        <dbReference type="Pfam" id="PF20169"/>
    </source>
</evidence>
<dbReference type="SUPFAM" id="SSF53323">
    <property type="entry name" value="Pyruvate-ferredoxin oxidoreductase, PFOR, domain III"/>
    <property type="match status" value="1"/>
</dbReference>
<proteinExistence type="predicted"/>
<dbReference type="InterPro" id="IPR046667">
    <property type="entry name" value="DUF6537"/>
</dbReference>
<protein>
    <submittedName>
        <fullName evidence="5">Uncharacterized protein</fullName>
    </submittedName>
</protein>
<evidence type="ECO:0000259" key="3">
    <source>
        <dbReference type="Pfam" id="PF01558"/>
    </source>
</evidence>
<dbReference type="EMBL" id="BEHT01000007">
    <property type="protein sequence ID" value="GBC98200.1"/>
    <property type="molecule type" value="Genomic_DNA"/>
</dbReference>
<dbReference type="Pfam" id="PF01558">
    <property type="entry name" value="POR"/>
    <property type="match status" value="1"/>
</dbReference>
<feature type="region of interest" description="Disordered" evidence="2">
    <location>
        <begin position="522"/>
        <end position="542"/>
    </location>
</feature>
<evidence type="ECO:0000313" key="5">
    <source>
        <dbReference type="EMBL" id="GBC98200.1"/>
    </source>
</evidence>
<evidence type="ECO:0000256" key="2">
    <source>
        <dbReference type="SAM" id="MobiDB-lite"/>
    </source>
</evidence>
<evidence type="ECO:0000313" key="6">
    <source>
        <dbReference type="Proteomes" id="UP000236173"/>
    </source>
</evidence>
<gene>
    <name evidence="5" type="ORF">HRbin17_00699</name>
</gene>
<feature type="domain" description="DUF6537" evidence="4">
    <location>
        <begin position="249"/>
        <end position="472"/>
    </location>
</feature>
<dbReference type="PANTHER" id="PTHR43854">
    <property type="entry name" value="INDOLEPYRUVATE OXIDOREDUCTASE SUBUNIT IORB"/>
    <property type="match status" value="1"/>
</dbReference>
<dbReference type="GO" id="GO:0016903">
    <property type="term" value="F:oxidoreductase activity, acting on the aldehyde or oxo group of donors"/>
    <property type="evidence" value="ECO:0007669"/>
    <property type="project" value="InterPro"/>
</dbReference>
<evidence type="ECO:0000256" key="1">
    <source>
        <dbReference type="ARBA" id="ARBA00023002"/>
    </source>
</evidence>
<dbReference type="NCBIfam" id="NF006179">
    <property type="entry name" value="PRK08312.1"/>
    <property type="match status" value="1"/>
</dbReference>
<name>A0A2H5XAI3_9BACT</name>
<dbReference type="PANTHER" id="PTHR43854:SF1">
    <property type="entry name" value="INDOLEPYRUVATE OXIDOREDUCTASE SUBUNIT IORB"/>
    <property type="match status" value="1"/>
</dbReference>
<feature type="domain" description="Pyruvate/ketoisovalerate oxidoreductase catalytic" evidence="3">
    <location>
        <begin position="16"/>
        <end position="202"/>
    </location>
</feature>